<feature type="compositionally biased region" description="Polar residues" evidence="1">
    <location>
        <begin position="326"/>
        <end position="344"/>
    </location>
</feature>
<sequence>MSFQAWNLPPCNDVLFRHPANAASNEDRKADEYSKYFPTGCRILRSTSEEAPYWQIQYYPEHLTSEPSVKCPGTSSFAQTLRGIDEAFYEMFPDARHPTTRQWSAGPNTDNAFFGETAFYMQGESIAFAHSPQQGICFENSPPQAASDDTVHVSSVEPPGGFSSELMGAIQPSKSTRKNSAQPVQSWVVESDGSTQQHLIDTEYQTSIAMPVPSRRMSSDSETDRVMDIYESTTPPVDGNRPIMACLSPPPREPFSSELRSFSPSSDTTMDGMSTASTPVNVKQEFSPTQDLNRLPLQTGTWPSLRTRSHSQTESSPLPDADMRGSSESATTPTSLTSFGSRAVSSHIPACPSTTSSNITSPSSPMEQSSPAPSRSEPEISGPPVMRLSPLPANRRPVEKKKTQTLALSTTFSRVCFPNRESPRDAEKEDSNGPSKYDDWHPRSCQ</sequence>
<evidence type="ECO:0000313" key="3">
    <source>
        <dbReference type="Proteomes" id="UP000297245"/>
    </source>
</evidence>
<keyword evidence="3" id="KW-1185">Reference proteome</keyword>
<dbReference type="EMBL" id="ML179198">
    <property type="protein sequence ID" value="THU95514.1"/>
    <property type="molecule type" value="Genomic_DNA"/>
</dbReference>
<protein>
    <submittedName>
        <fullName evidence="2">Uncharacterized protein</fullName>
    </submittedName>
</protein>
<feature type="compositionally biased region" description="Basic and acidic residues" evidence="1">
    <location>
        <begin position="421"/>
        <end position="446"/>
    </location>
</feature>
<evidence type="ECO:0000256" key="1">
    <source>
        <dbReference type="SAM" id="MobiDB-lite"/>
    </source>
</evidence>
<gene>
    <name evidence="2" type="ORF">K435DRAFT_126577</name>
</gene>
<feature type="compositionally biased region" description="Polar residues" evidence="1">
    <location>
        <begin position="267"/>
        <end position="316"/>
    </location>
</feature>
<dbReference type="OrthoDB" id="39175at2759"/>
<dbReference type="AlphaFoldDB" id="A0A4S8M0D8"/>
<evidence type="ECO:0000313" key="2">
    <source>
        <dbReference type="EMBL" id="THU95514.1"/>
    </source>
</evidence>
<feature type="compositionally biased region" description="Low complexity" evidence="1">
    <location>
        <begin position="254"/>
        <end position="266"/>
    </location>
</feature>
<accession>A0A4S8M0D8</accession>
<reference evidence="2 3" key="1">
    <citation type="journal article" date="2019" name="Nat. Ecol. Evol.">
        <title>Megaphylogeny resolves global patterns of mushroom evolution.</title>
        <authorList>
            <person name="Varga T."/>
            <person name="Krizsan K."/>
            <person name="Foldi C."/>
            <person name="Dima B."/>
            <person name="Sanchez-Garcia M."/>
            <person name="Sanchez-Ramirez S."/>
            <person name="Szollosi G.J."/>
            <person name="Szarkandi J.G."/>
            <person name="Papp V."/>
            <person name="Albert L."/>
            <person name="Andreopoulos W."/>
            <person name="Angelini C."/>
            <person name="Antonin V."/>
            <person name="Barry K.W."/>
            <person name="Bougher N.L."/>
            <person name="Buchanan P."/>
            <person name="Buyck B."/>
            <person name="Bense V."/>
            <person name="Catcheside P."/>
            <person name="Chovatia M."/>
            <person name="Cooper J."/>
            <person name="Damon W."/>
            <person name="Desjardin D."/>
            <person name="Finy P."/>
            <person name="Geml J."/>
            <person name="Haridas S."/>
            <person name="Hughes K."/>
            <person name="Justo A."/>
            <person name="Karasinski D."/>
            <person name="Kautmanova I."/>
            <person name="Kiss B."/>
            <person name="Kocsube S."/>
            <person name="Kotiranta H."/>
            <person name="LaButti K.M."/>
            <person name="Lechner B.E."/>
            <person name="Liimatainen K."/>
            <person name="Lipzen A."/>
            <person name="Lukacs Z."/>
            <person name="Mihaltcheva S."/>
            <person name="Morgado L.N."/>
            <person name="Niskanen T."/>
            <person name="Noordeloos M.E."/>
            <person name="Ohm R.A."/>
            <person name="Ortiz-Santana B."/>
            <person name="Ovrebo C."/>
            <person name="Racz N."/>
            <person name="Riley R."/>
            <person name="Savchenko A."/>
            <person name="Shiryaev A."/>
            <person name="Soop K."/>
            <person name="Spirin V."/>
            <person name="Szebenyi C."/>
            <person name="Tomsovsky M."/>
            <person name="Tulloss R.E."/>
            <person name="Uehling J."/>
            <person name="Grigoriev I.V."/>
            <person name="Vagvolgyi C."/>
            <person name="Papp T."/>
            <person name="Martin F.M."/>
            <person name="Miettinen O."/>
            <person name="Hibbett D.S."/>
            <person name="Nagy L.G."/>
        </authorList>
    </citation>
    <scope>NUCLEOTIDE SEQUENCE [LARGE SCALE GENOMIC DNA]</scope>
    <source>
        <strain evidence="2 3">CBS 962.96</strain>
    </source>
</reference>
<dbReference type="Proteomes" id="UP000297245">
    <property type="component" value="Unassembled WGS sequence"/>
</dbReference>
<name>A0A4S8M0D8_DENBC</name>
<feature type="compositionally biased region" description="Low complexity" evidence="1">
    <location>
        <begin position="352"/>
        <end position="365"/>
    </location>
</feature>
<organism evidence="2 3">
    <name type="scientific">Dendrothele bispora (strain CBS 962.96)</name>
    <dbReference type="NCBI Taxonomy" id="1314807"/>
    <lineage>
        <taxon>Eukaryota</taxon>
        <taxon>Fungi</taxon>
        <taxon>Dikarya</taxon>
        <taxon>Basidiomycota</taxon>
        <taxon>Agaricomycotina</taxon>
        <taxon>Agaricomycetes</taxon>
        <taxon>Agaricomycetidae</taxon>
        <taxon>Agaricales</taxon>
        <taxon>Agaricales incertae sedis</taxon>
        <taxon>Dendrothele</taxon>
    </lineage>
</organism>
<feature type="compositionally biased region" description="Polar residues" evidence="1">
    <location>
        <begin position="404"/>
        <end position="413"/>
    </location>
</feature>
<feature type="region of interest" description="Disordered" evidence="1">
    <location>
        <begin position="231"/>
        <end position="446"/>
    </location>
</feature>
<proteinExistence type="predicted"/>